<sequence length="143" mass="15546">MQLLIQSGELGPTWFHVALRALVLLSKSDETLLKSQHIANELGAEPSYVRKILATLSKAEIVSAYGGREGGYTLAKTPREITVGEVYRALGTSPSTPYWSVPSTGTEKFISLLISKAELQFQSTLDAYTIEEIIKHGSSMATS</sequence>
<dbReference type="PANTHER" id="PTHR33221:SF4">
    <property type="entry name" value="HTH-TYPE TRANSCRIPTIONAL REPRESSOR NSRR"/>
    <property type="match status" value="1"/>
</dbReference>
<evidence type="ECO:0000313" key="5">
    <source>
        <dbReference type="Proteomes" id="UP000250369"/>
    </source>
</evidence>
<dbReference type="AlphaFoldDB" id="A0A329M7J5"/>
<dbReference type="InterPro" id="IPR036388">
    <property type="entry name" value="WH-like_DNA-bd_sf"/>
</dbReference>
<dbReference type="Gene3D" id="1.10.10.10">
    <property type="entry name" value="Winged helix-like DNA-binding domain superfamily/Winged helix DNA-binding domain"/>
    <property type="match status" value="1"/>
</dbReference>
<comment type="caution">
    <text evidence="4">The sequence shown here is derived from an EMBL/GenBank/DDBJ whole genome shotgun (WGS) entry which is preliminary data.</text>
</comment>
<dbReference type="InterPro" id="IPR036390">
    <property type="entry name" value="WH_DNA-bd_sf"/>
</dbReference>
<dbReference type="NCBIfam" id="TIGR00738">
    <property type="entry name" value="rrf2_super"/>
    <property type="match status" value="1"/>
</dbReference>
<protein>
    <recommendedName>
        <fullName evidence="3">HTH-type transcriptional regulator NsrR</fullName>
    </recommendedName>
</protein>
<evidence type="ECO:0000313" key="4">
    <source>
        <dbReference type="EMBL" id="RAV15612.1"/>
    </source>
</evidence>
<gene>
    <name evidence="4" type="ORF">DQG23_30010</name>
</gene>
<dbReference type="GO" id="GO:0005829">
    <property type="term" value="C:cytosol"/>
    <property type="evidence" value="ECO:0007669"/>
    <property type="project" value="TreeGrafter"/>
</dbReference>
<reference evidence="4 5" key="1">
    <citation type="journal article" date="2009" name="Int. J. Syst. Evol. Microbiol.">
        <title>Paenibacillus contaminans sp. nov., isolated from a contaminated laboratory plate.</title>
        <authorList>
            <person name="Chou J.H."/>
            <person name="Lee J.H."/>
            <person name="Lin M.C."/>
            <person name="Chang P.S."/>
            <person name="Arun A.B."/>
            <person name="Young C.C."/>
            <person name="Chen W.M."/>
        </authorList>
    </citation>
    <scope>NUCLEOTIDE SEQUENCE [LARGE SCALE GENOMIC DNA]</scope>
    <source>
        <strain evidence="4 5">CKOBP-6</strain>
    </source>
</reference>
<dbReference type="EMBL" id="QMFB01000023">
    <property type="protein sequence ID" value="RAV15612.1"/>
    <property type="molecule type" value="Genomic_DNA"/>
</dbReference>
<evidence type="ECO:0000256" key="2">
    <source>
        <dbReference type="ARBA" id="ARBA00034078"/>
    </source>
</evidence>
<proteinExistence type="predicted"/>
<dbReference type="OrthoDB" id="32510at2"/>
<dbReference type="PROSITE" id="PS51197">
    <property type="entry name" value="HTH_RRF2_2"/>
    <property type="match status" value="1"/>
</dbReference>
<name>A0A329M7J5_9BACL</name>
<dbReference type="SUPFAM" id="SSF46785">
    <property type="entry name" value="Winged helix' DNA-binding domain"/>
    <property type="match status" value="1"/>
</dbReference>
<keyword evidence="5" id="KW-1185">Reference proteome</keyword>
<dbReference type="Pfam" id="PF02082">
    <property type="entry name" value="Rrf2"/>
    <property type="match status" value="1"/>
</dbReference>
<dbReference type="PANTHER" id="PTHR33221">
    <property type="entry name" value="WINGED HELIX-TURN-HELIX TRANSCRIPTIONAL REGULATOR, RRF2 FAMILY"/>
    <property type="match status" value="1"/>
</dbReference>
<organism evidence="4 5">
    <name type="scientific">Paenibacillus contaminans</name>
    <dbReference type="NCBI Taxonomy" id="450362"/>
    <lineage>
        <taxon>Bacteria</taxon>
        <taxon>Bacillati</taxon>
        <taxon>Bacillota</taxon>
        <taxon>Bacilli</taxon>
        <taxon>Bacillales</taxon>
        <taxon>Paenibacillaceae</taxon>
        <taxon>Paenibacillus</taxon>
    </lineage>
</organism>
<dbReference type="GO" id="GO:0003677">
    <property type="term" value="F:DNA binding"/>
    <property type="evidence" value="ECO:0007669"/>
    <property type="project" value="UniProtKB-KW"/>
</dbReference>
<evidence type="ECO:0000256" key="3">
    <source>
        <dbReference type="ARBA" id="ARBA00040173"/>
    </source>
</evidence>
<keyword evidence="1" id="KW-0238">DNA-binding</keyword>
<dbReference type="InterPro" id="IPR000944">
    <property type="entry name" value="Tscrpt_reg_Rrf2"/>
</dbReference>
<comment type="cofactor">
    <cofactor evidence="2">
        <name>[2Fe-2S] cluster</name>
        <dbReference type="ChEBI" id="CHEBI:190135"/>
    </cofactor>
</comment>
<dbReference type="Proteomes" id="UP000250369">
    <property type="component" value="Unassembled WGS sequence"/>
</dbReference>
<evidence type="ECO:0000256" key="1">
    <source>
        <dbReference type="ARBA" id="ARBA00023125"/>
    </source>
</evidence>
<accession>A0A329M7J5</accession>
<dbReference type="RefSeq" id="WP_113034730.1">
    <property type="nucleotide sequence ID" value="NZ_QMFB01000023.1"/>
</dbReference>
<dbReference type="GO" id="GO:0003700">
    <property type="term" value="F:DNA-binding transcription factor activity"/>
    <property type="evidence" value="ECO:0007669"/>
    <property type="project" value="TreeGrafter"/>
</dbReference>